<evidence type="ECO:0000313" key="4">
    <source>
        <dbReference type="EMBL" id="KAK4529118.1"/>
    </source>
</evidence>
<protein>
    <recommendedName>
        <fullName evidence="3">Transcription factor CBF/NF-Y/archaeal histone domain-containing protein</fullName>
    </recommendedName>
</protein>
<dbReference type="InterPro" id="IPR003958">
    <property type="entry name" value="CBFA_NFYB_domain"/>
</dbReference>
<feature type="domain" description="Transcription factor CBF/NF-Y/archaeal histone" evidence="3">
    <location>
        <begin position="8"/>
        <end position="58"/>
    </location>
</feature>
<dbReference type="PANTHER" id="PTHR10252:SF54">
    <property type="entry name" value="CHROMATIN ACCESSIBILITY COMPLEX PROTEIN 1"/>
    <property type="match status" value="1"/>
</dbReference>
<keyword evidence="2" id="KW-0539">Nucleus</keyword>
<organism evidence="4 5">
    <name type="scientific">Galdieria yellowstonensis</name>
    <dbReference type="NCBI Taxonomy" id="3028027"/>
    <lineage>
        <taxon>Eukaryota</taxon>
        <taxon>Rhodophyta</taxon>
        <taxon>Bangiophyceae</taxon>
        <taxon>Galdieriales</taxon>
        <taxon>Galdieriaceae</taxon>
        <taxon>Galdieria</taxon>
    </lineage>
</organism>
<dbReference type="GO" id="GO:0046982">
    <property type="term" value="F:protein heterodimerization activity"/>
    <property type="evidence" value="ECO:0007669"/>
    <property type="project" value="InterPro"/>
</dbReference>
<keyword evidence="5" id="KW-1185">Reference proteome</keyword>
<dbReference type="Gene3D" id="1.10.20.10">
    <property type="entry name" value="Histone, subunit A"/>
    <property type="match status" value="1"/>
</dbReference>
<dbReference type="GO" id="GO:0006261">
    <property type="term" value="P:DNA-templated DNA replication"/>
    <property type="evidence" value="ECO:0007669"/>
    <property type="project" value="TreeGrafter"/>
</dbReference>
<dbReference type="Proteomes" id="UP001300502">
    <property type="component" value="Unassembled WGS sequence"/>
</dbReference>
<evidence type="ECO:0000256" key="2">
    <source>
        <dbReference type="ARBA" id="ARBA00023242"/>
    </source>
</evidence>
<name>A0AAV9IPB8_9RHOD</name>
<dbReference type="CDD" id="cd22924">
    <property type="entry name" value="HFD_CHRAC1-like"/>
    <property type="match status" value="1"/>
</dbReference>
<dbReference type="AlphaFoldDB" id="A0AAV9IPB8"/>
<comment type="caution">
    <text evidence="4">The sequence shown here is derived from an EMBL/GenBank/DDBJ whole genome shotgun (WGS) entry which is preliminary data.</text>
</comment>
<dbReference type="PANTHER" id="PTHR10252">
    <property type="entry name" value="HISTONE-LIKE TRANSCRIPTION FACTOR CCAAT-RELATED"/>
    <property type="match status" value="1"/>
</dbReference>
<evidence type="ECO:0000313" key="5">
    <source>
        <dbReference type="Proteomes" id="UP001300502"/>
    </source>
</evidence>
<accession>A0AAV9IPB8</accession>
<sequence>MVEPNTPTLPQSRVKKIMKMDDDSLLVREETVATMTKATELFLDYLVKESIKENSKEKLSYKALSETVHAIPALAFLREVVPEKVSGEYLLFRGDASREQGE</sequence>
<dbReference type="SUPFAM" id="SSF47113">
    <property type="entry name" value="Histone-fold"/>
    <property type="match status" value="1"/>
</dbReference>
<dbReference type="EMBL" id="JANCYU010000076">
    <property type="protein sequence ID" value="KAK4529118.1"/>
    <property type="molecule type" value="Genomic_DNA"/>
</dbReference>
<dbReference type="InterPro" id="IPR050568">
    <property type="entry name" value="Transcr_DNA_Rep_Reg"/>
</dbReference>
<gene>
    <name evidence="4" type="ORF">GAYE_SCF78G7070</name>
</gene>
<dbReference type="InterPro" id="IPR009072">
    <property type="entry name" value="Histone-fold"/>
</dbReference>
<reference evidence="4 5" key="1">
    <citation type="submission" date="2022-07" db="EMBL/GenBank/DDBJ databases">
        <title>Genome-wide signatures of adaptation to extreme environments.</title>
        <authorList>
            <person name="Cho C.H."/>
            <person name="Yoon H.S."/>
        </authorList>
    </citation>
    <scope>NUCLEOTIDE SEQUENCE [LARGE SCALE GENOMIC DNA]</scope>
    <source>
        <strain evidence="4 5">108.79 E11</strain>
    </source>
</reference>
<dbReference type="Pfam" id="PF00808">
    <property type="entry name" value="CBFD_NFYB_HMF"/>
    <property type="match status" value="1"/>
</dbReference>
<comment type="subcellular location">
    <subcellularLocation>
        <location evidence="1">Nucleus</location>
    </subcellularLocation>
</comment>
<evidence type="ECO:0000259" key="3">
    <source>
        <dbReference type="Pfam" id="PF00808"/>
    </source>
</evidence>
<dbReference type="GO" id="GO:0008623">
    <property type="term" value="C:CHRAC"/>
    <property type="evidence" value="ECO:0007669"/>
    <property type="project" value="TreeGrafter"/>
</dbReference>
<evidence type="ECO:0000256" key="1">
    <source>
        <dbReference type="ARBA" id="ARBA00004123"/>
    </source>
</evidence>
<proteinExistence type="predicted"/>